<reference evidence="2 3" key="1">
    <citation type="journal article" date="2020" name="Microb. Ecol.">
        <title>Ecogenomics of the Marine Benthic Filamentous Cyanobacterium Adonisia.</title>
        <authorList>
            <person name="Walter J.M."/>
            <person name="Coutinho F.H."/>
            <person name="Leomil L."/>
            <person name="Hargreaves P.I."/>
            <person name="Campeao M.E."/>
            <person name="Vieira V.V."/>
            <person name="Silva B.S."/>
            <person name="Fistarol G.O."/>
            <person name="Salomon P.S."/>
            <person name="Sawabe T."/>
            <person name="Mino S."/>
            <person name="Hosokawa M."/>
            <person name="Miyashita H."/>
            <person name="Maruyama F."/>
            <person name="van Verk M.C."/>
            <person name="Dutilh B.E."/>
            <person name="Thompson C.C."/>
            <person name="Thompson F.L."/>
        </authorList>
    </citation>
    <scope>NUCLEOTIDE SEQUENCE [LARGE SCALE GENOMIC DNA]</scope>
    <source>
        <strain evidence="2 3">CCMR0081</strain>
    </source>
</reference>
<protein>
    <recommendedName>
        <fullName evidence="4">Chromosome partition protein Smc</fullName>
    </recommendedName>
</protein>
<evidence type="ECO:0000313" key="2">
    <source>
        <dbReference type="EMBL" id="NEZ60817.1"/>
    </source>
</evidence>
<dbReference type="EMBL" id="QXHD01000004">
    <property type="protein sequence ID" value="NEZ60817.1"/>
    <property type="molecule type" value="Genomic_DNA"/>
</dbReference>
<gene>
    <name evidence="2" type="ORF">DXZ20_35315</name>
</gene>
<evidence type="ECO:0008006" key="4">
    <source>
        <dbReference type="Google" id="ProtNLM"/>
    </source>
</evidence>
<evidence type="ECO:0000313" key="3">
    <source>
        <dbReference type="Proteomes" id="UP000481033"/>
    </source>
</evidence>
<proteinExistence type="predicted"/>
<sequence length="207" mass="23923">MGTDIPVFVEYRKMPSKKELQAILQNRYGINKNISQPLDTEDCEQLLATLQSQPSAVKLVDSYASKNSELGKNNRYYGQLRSNAEKKLKKIQSEYQELEVQIAMVEKAKANLSERKQIITKETAALEADVKRLTAEKLHLNSKVQTLTTQNDELFEANAQLKKDNKELKNIVDHIRLRLARDTKMLLQYEDSEIRKALIRLFRWTLG</sequence>
<keyword evidence="3" id="KW-1185">Reference proteome</keyword>
<organism evidence="2 3">
    <name type="scientific">Adonisia turfae CCMR0081</name>
    <dbReference type="NCBI Taxonomy" id="2292702"/>
    <lineage>
        <taxon>Bacteria</taxon>
        <taxon>Bacillati</taxon>
        <taxon>Cyanobacteriota</taxon>
        <taxon>Adonisia</taxon>
        <taxon>Adonisia turfae</taxon>
    </lineage>
</organism>
<evidence type="ECO:0000256" key="1">
    <source>
        <dbReference type="SAM" id="Coils"/>
    </source>
</evidence>
<name>A0A6M0RX55_9CYAN</name>
<comment type="caution">
    <text evidence="2">The sequence shown here is derived from an EMBL/GenBank/DDBJ whole genome shotgun (WGS) entry which is preliminary data.</text>
</comment>
<feature type="coiled-coil region" evidence="1">
    <location>
        <begin position="81"/>
        <end position="178"/>
    </location>
</feature>
<dbReference type="Proteomes" id="UP000481033">
    <property type="component" value="Unassembled WGS sequence"/>
</dbReference>
<accession>A0A6M0RX55</accession>
<keyword evidence="1" id="KW-0175">Coiled coil</keyword>
<dbReference type="AlphaFoldDB" id="A0A6M0RX55"/>
<dbReference type="Gene3D" id="1.20.5.340">
    <property type="match status" value="1"/>
</dbReference>